<sequence>MTAIIVLPSLTNWAEQHVQAIFNATSQSDFDSAFDNFLARDAKVTVNGKHISRDQYKTRLQAENPIEVQVSLTFDGAVEVPTNQNEPINAGTVGLFYNAEVPGRVFVFGARQTSALHSSLNLVIEQDKSIKPPTTVGQGGDFDPRRVSVLNEVALEQANPIVPPTSSAN</sequence>
<gene>
    <name evidence="1" type="ORF">OBBRIDRAFT_741754</name>
</gene>
<dbReference type="Proteomes" id="UP000250043">
    <property type="component" value="Unassembled WGS sequence"/>
</dbReference>
<dbReference type="EMBL" id="KV722686">
    <property type="protein sequence ID" value="OCH84339.1"/>
    <property type="molecule type" value="Genomic_DNA"/>
</dbReference>
<keyword evidence="2" id="KW-1185">Reference proteome</keyword>
<name>A0A8E2DG04_9APHY</name>
<reference evidence="1 2" key="1">
    <citation type="submission" date="2016-07" db="EMBL/GenBank/DDBJ databases">
        <title>Draft genome of the white-rot fungus Obba rivulosa 3A-2.</title>
        <authorList>
            <consortium name="DOE Joint Genome Institute"/>
            <person name="Miettinen O."/>
            <person name="Riley R."/>
            <person name="Acob R."/>
            <person name="Barry K."/>
            <person name="Cullen D."/>
            <person name="De Vries R."/>
            <person name="Hainaut M."/>
            <person name="Hatakka A."/>
            <person name="Henrissat B."/>
            <person name="Hilden K."/>
            <person name="Kuo R."/>
            <person name="Labutti K."/>
            <person name="Lipzen A."/>
            <person name="Makela M.R."/>
            <person name="Sandor L."/>
            <person name="Spatafora J.W."/>
            <person name="Grigoriev I.V."/>
            <person name="Hibbett D.S."/>
        </authorList>
    </citation>
    <scope>NUCLEOTIDE SEQUENCE [LARGE SCALE GENOMIC DNA]</scope>
    <source>
        <strain evidence="1 2">3A-2</strain>
    </source>
</reference>
<protein>
    <submittedName>
        <fullName evidence="1">Uncharacterized protein</fullName>
    </submittedName>
</protein>
<dbReference type="OrthoDB" id="3188871at2759"/>
<dbReference type="AlphaFoldDB" id="A0A8E2DG04"/>
<organism evidence="1 2">
    <name type="scientific">Obba rivulosa</name>
    <dbReference type="NCBI Taxonomy" id="1052685"/>
    <lineage>
        <taxon>Eukaryota</taxon>
        <taxon>Fungi</taxon>
        <taxon>Dikarya</taxon>
        <taxon>Basidiomycota</taxon>
        <taxon>Agaricomycotina</taxon>
        <taxon>Agaricomycetes</taxon>
        <taxon>Polyporales</taxon>
        <taxon>Gelatoporiaceae</taxon>
        <taxon>Obba</taxon>
    </lineage>
</organism>
<evidence type="ECO:0000313" key="1">
    <source>
        <dbReference type="EMBL" id="OCH84339.1"/>
    </source>
</evidence>
<evidence type="ECO:0000313" key="2">
    <source>
        <dbReference type="Proteomes" id="UP000250043"/>
    </source>
</evidence>
<accession>A0A8E2DG04</accession>
<proteinExistence type="predicted"/>